<feature type="domain" description="PpiC" evidence="8">
    <location>
        <begin position="286"/>
        <end position="385"/>
    </location>
</feature>
<dbReference type="Gene3D" id="1.10.4030.10">
    <property type="entry name" value="Porin chaperone SurA, peptide-binding domain"/>
    <property type="match status" value="1"/>
</dbReference>
<dbReference type="PROSITE" id="PS01096">
    <property type="entry name" value="PPIC_PPIASE_1"/>
    <property type="match status" value="1"/>
</dbReference>
<name>A0A3B0X3V7_9ZZZZ</name>
<dbReference type="InterPro" id="IPR023034">
    <property type="entry name" value="PPIase_SurA"/>
</dbReference>
<dbReference type="PROSITE" id="PS50198">
    <property type="entry name" value="PPIC_PPIASE_2"/>
    <property type="match status" value="2"/>
</dbReference>
<dbReference type="HAMAP" id="MF_01183">
    <property type="entry name" value="Chaperone_SurA"/>
    <property type="match status" value="1"/>
</dbReference>
<feature type="domain" description="PpiC" evidence="8">
    <location>
        <begin position="177"/>
        <end position="278"/>
    </location>
</feature>
<dbReference type="GO" id="GO:0042277">
    <property type="term" value="F:peptide binding"/>
    <property type="evidence" value="ECO:0007669"/>
    <property type="project" value="InterPro"/>
</dbReference>
<evidence type="ECO:0000256" key="7">
    <source>
        <dbReference type="SAM" id="Coils"/>
    </source>
</evidence>
<dbReference type="PANTHER" id="PTHR47637:SF1">
    <property type="entry name" value="CHAPERONE SURA"/>
    <property type="match status" value="1"/>
</dbReference>
<dbReference type="GO" id="GO:0030288">
    <property type="term" value="C:outer membrane-bounded periplasmic space"/>
    <property type="evidence" value="ECO:0007669"/>
    <property type="project" value="InterPro"/>
</dbReference>
<reference evidence="9" key="1">
    <citation type="submission" date="2018-06" db="EMBL/GenBank/DDBJ databases">
        <authorList>
            <person name="Zhirakovskaya E."/>
        </authorList>
    </citation>
    <scope>NUCLEOTIDE SEQUENCE</scope>
</reference>
<dbReference type="GO" id="GO:0050821">
    <property type="term" value="P:protein stabilization"/>
    <property type="evidence" value="ECO:0007669"/>
    <property type="project" value="InterPro"/>
</dbReference>
<dbReference type="Pfam" id="PF09312">
    <property type="entry name" value="SurA_N"/>
    <property type="match status" value="1"/>
</dbReference>
<dbReference type="EMBL" id="UOFG01000022">
    <property type="protein sequence ID" value="VAW58162.1"/>
    <property type="molecule type" value="Genomic_DNA"/>
</dbReference>
<evidence type="ECO:0000256" key="5">
    <source>
        <dbReference type="ARBA" id="ARBA00023186"/>
    </source>
</evidence>
<dbReference type="GO" id="GO:0043165">
    <property type="term" value="P:Gram-negative-bacterium-type cell outer membrane assembly"/>
    <property type="evidence" value="ECO:0007669"/>
    <property type="project" value="InterPro"/>
</dbReference>
<gene>
    <name evidence="9" type="ORF">MNBD_GAMMA11-371</name>
</gene>
<dbReference type="InterPro" id="IPR015391">
    <property type="entry name" value="SurA_N"/>
</dbReference>
<protein>
    <submittedName>
        <fullName evidence="9">Periplasmic chaperone and peptidyl-prolyl cis-trans isomerase of outer membrane proteins SurA</fullName>
        <ecNumber evidence="9">5.2.1.8</ecNumber>
    </submittedName>
</protein>
<dbReference type="Gene3D" id="3.10.50.40">
    <property type="match status" value="2"/>
</dbReference>
<dbReference type="InterPro" id="IPR000297">
    <property type="entry name" value="PPIase_PpiC"/>
</dbReference>
<dbReference type="InterPro" id="IPR027304">
    <property type="entry name" value="Trigger_fact/SurA_dom_sf"/>
</dbReference>
<keyword evidence="5" id="KW-0143">Chaperone</keyword>
<feature type="coiled-coil region" evidence="7">
    <location>
        <begin position="386"/>
        <end position="413"/>
    </location>
</feature>
<dbReference type="Pfam" id="PF13616">
    <property type="entry name" value="Rotamase_3"/>
    <property type="match status" value="1"/>
</dbReference>
<dbReference type="AlphaFoldDB" id="A0A3B0X3V7"/>
<keyword evidence="2" id="KW-0677">Repeat</keyword>
<keyword evidence="4" id="KW-0697">Rotamase</keyword>
<accession>A0A3B0X3V7</accession>
<keyword evidence="3" id="KW-0574">Periplasm</keyword>
<dbReference type="PANTHER" id="PTHR47637">
    <property type="entry name" value="CHAPERONE SURA"/>
    <property type="match status" value="1"/>
</dbReference>
<keyword evidence="6 9" id="KW-0413">Isomerase</keyword>
<organism evidence="9">
    <name type="scientific">hydrothermal vent metagenome</name>
    <dbReference type="NCBI Taxonomy" id="652676"/>
    <lineage>
        <taxon>unclassified sequences</taxon>
        <taxon>metagenomes</taxon>
        <taxon>ecological metagenomes</taxon>
    </lineage>
</organism>
<dbReference type="InterPro" id="IPR050280">
    <property type="entry name" value="OMP_Chaperone_SurA"/>
</dbReference>
<evidence type="ECO:0000256" key="3">
    <source>
        <dbReference type="ARBA" id="ARBA00022764"/>
    </source>
</evidence>
<evidence type="ECO:0000256" key="6">
    <source>
        <dbReference type="ARBA" id="ARBA00023235"/>
    </source>
</evidence>
<evidence type="ECO:0000256" key="1">
    <source>
        <dbReference type="ARBA" id="ARBA00022729"/>
    </source>
</evidence>
<keyword evidence="7" id="KW-0175">Coiled coil</keyword>
<dbReference type="InterPro" id="IPR046357">
    <property type="entry name" value="PPIase_dom_sf"/>
</dbReference>
<proteinExistence type="inferred from homology"/>
<dbReference type="GO" id="GO:0006457">
    <property type="term" value="P:protein folding"/>
    <property type="evidence" value="ECO:0007669"/>
    <property type="project" value="InterPro"/>
</dbReference>
<dbReference type="InterPro" id="IPR023058">
    <property type="entry name" value="PPIase_PpiC_CS"/>
</dbReference>
<evidence type="ECO:0000256" key="2">
    <source>
        <dbReference type="ARBA" id="ARBA00022737"/>
    </source>
</evidence>
<evidence type="ECO:0000313" key="9">
    <source>
        <dbReference type="EMBL" id="VAW58162.1"/>
    </source>
</evidence>
<dbReference type="SUPFAM" id="SSF109998">
    <property type="entry name" value="Triger factor/SurA peptide-binding domain-like"/>
    <property type="match status" value="1"/>
</dbReference>
<sequence length="437" mass="50093">MQFYPMKYLSYLLISIISLLPGHAFAIEEIDSIAVIVNENIISKNEIELRLQDIKQQMQQQSKPLPPEKLLKKQVIERMIMDNIQLQLAKSQGIHVDDLSLNKALEGIAKNNRTTLGNMRRVLQGRGVSFETFREQTRKDLAIRQLQQRIIYSRVKVSQQEINIFLEQQKQSGDTANEKYHLSHILIATPEAASPEEVGEALGKAEIVIKQLDEGQPFNDVALRFSNGRNALKGGDLGWRSPAELPSLFLGAARSLKKNEHTQPLRSAGGFHILKLIDKKTQQHIVKQTLARHILIMTDEITTDEGARKKLQQVKKRLDKGEDFSKLAAEFSQDPGSKNNGGDLGWATEGNFVPRFTEVMNTLKKNQISEPFRSQFGWHIIQVLDRRNQDETRQRIQQKAERALQNRKADEELQLWMRRIRDEAYVEYLIKLETSDS</sequence>
<dbReference type="GO" id="GO:0003755">
    <property type="term" value="F:peptidyl-prolyl cis-trans isomerase activity"/>
    <property type="evidence" value="ECO:0007669"/>
    <property type="project" value="UniProtKB-KW"/>
</dbReference>
<dbReference type="EC" id="5.2.1.8" evidence="9"/>
<dbReference type="SUPFAM" id="SSF54534">
    <property type="entry name" value="FKBP-like"/>
    <property type="match status" value="2"/>
</dbReference>
<evidence type="ECO:0000259" key="8">
    <source>
        <dbReference type="PROSITE" id="PS50198"/>
    </source>
</evidence>
<dbReference type="GO" id="GO:0051082">
    <property type="term" value="F:unfolded protein binding"/>
    <property type="evidence" value="ECO:0007669"/>
    <property type="project" value="InterPro"/>
</dbReference>
<keyword evidence="1" id="KW-0732">Signal</keyword>
<evidence type="ECO:0000256" key="4">
    <source>
        <dbReference type="ARBA" id="ARBA00023110"/>
    </source>
</evidence>